<feature type="domain" description="ABC transporter" evidence="5">
    <location>
        <begin position="2"/>
        <end position="246"/>
    </location>
</feature>
<gene>
    <name evidence="6" type="ORF">K9B37_22715</name>
</gene>
<dbReference type="GO" id="GO:0005524">
    <property type="term" value="F:ATP binding"/>
    <property type="evidence" value="ECO:0007669"/>
    <property type="project" value="UniProtKB-KW"/>
</dbReference>
<evidence type="ECO:0000256" key="1">
    <source>
        <dbReference type="ARBA" id="ARBA00005417"/>
    </source>
</evidence>
<dbReference type="SUPFAM" id="SSF50331">
    <property type="entry name" value="MOP-like"/>
    <property type="match status" value="1"/>
</dbReference>
<name>A0ABS7VV65_9HYPH</name>
<organism evidence="6 7">
    <name type="scientific">Microvirga puerhi</name>
    <dbReference type="NCBI Taxonomy" id="2876078"/>
    <lineage>
        <taxon>Bacteria</taxon>
        <taxon>Pseudomonadati</taxon>
        <taxon>Pseudomonadota</taxon>
        <taxon>Alphaproteobacteria</taxon>
        <taxon>Hyphomicrobiales</taxon>
        <taxon>Methylobacteriaceae</taxon>
        <taxon>Microvirga</taxon>
    </lineage>
</organism>
<dbReference type="PROSITE" id="PS50893">
    <property type="entry name" value="ABC_TRANSPORTER_2"/>
    <property type="match status" value="1"/>
</dbReference>
<dbReference type="Pfam" id="PF00005">
    <property type="entry name" value="ABC_tran"/>
    <property type="match status" value="1"/>
</dbReference>
<proteinExistence type="inferred from homology"/>
<protein>
    <submittedName>
        <fullName evidence="6">ABC transporter ATP-binding protein</fullName>
    </submittedName>
</protein>
<dbReference type="RefSeq" id="WP_224315824.1">
    <property type="nucleotide sequence ID" value="NZ_JAIRBM010000027.1"/>
</dbReference>
<dbReference type="SMART" id="SM00382">
    <property type="entry name" value="AAA"/>
    <property type="match status" value="1"/>
</dbReference>
<dbReference type="InterPro" id="IPR027417">
    <property type="entry name" value="P-loop_NTPase"/>
</dbReference>
<keyword evidence="2" id="KW-0813">Transport</keyword>
<evidence type="ECO:0000256" key="3">
    <source>
        <dbReference type="ARBA" id="ARBA00022741"/>
    </source>
</evidence>
<keyword evidence="3" id="KW-0547">Nucleotide-binding</keyword>
<dbReference type="Gene3D" id="3.40.50.300">
    <property type="entry name" value="P-loop containing nucleotide triphosphate hydrolases"/>
    <property type="match status" value="1"/>
</dbReference>
<dbReference type="InterPro" id="IPR008995">
    <property type="entry name" value="Mo/tungstate-bd_C_term_dom"/>
</dbReference>
<evidence type="ECO:0000256" key="4">
    <source>
        <dbReference type="ARBA" id="ARBA00022840"/>
    </source>
</evidence>
<accession>A0ABS7VV65</accession>
<dbReference type="Pfam" id="PF08402">
    <property type="entry name" value="TOBE_2"/>
    <property type="match status" value="1"/>
</dbReference>
<dbReference type="InterPro" id="IPR050093">
    <property type="entry name" value="ABC_SmlMolc_Importer"/>
</dbReference>
<evidence type="ECO:0000313" key="6">
    <source>
        <dbReference type="EMBL" id="MBZ6079074.1"/>
    </source>
</evidence>
<dbReference type="EMBL" id="JAIRBM010000027">
    <property type="protein sequence ID" value="MBZ6079074.1"/>
    <property type="molecule type" value="Genomic_DNA"/>
</dbReference>
<sequence length="386" mass="41437">MLKVSHLERTYPAQPGGAAVQALKSVSLSVEQGDIFSLLGPSGCGKTTMLQCIAGLETPDAGRIVIGGETVYSRDERIHLPANERGLGMVFQSYAIWPHMSVAENVAFPLLQRGRNPGREQIARRVDDALAMVELAGYGNRSATQLSGGQQQRIALARALVHKPRLLLLDEPLSNLDAKLRDTMRIELRRLIKSIGITAIFVTHDQVEAMGMSDRVALMRAGKVIQVGTSKEIYLNPHSAFAADFMGSGNLVACTISDVDNDRAVTTTPFGQIQAKVAAGLRAGDDAILVIRPNAPIIHTQPVDAQGDLAQIPGNVSSVTFLGEKIEVRVCLSGGYDFVVTMNTFEAPVEGQKVYLTLPAERCIVVHKDHPVSSAARSVDLEGLAA</sequence>
<dbReference type="PANTHER" id="PTHR42781">
    <property type="entry name" value="SPERMIDINE/PUTRESCINE IMPORT ATP-BINDING PROTEIN POTA"/>
    <property type="match status" value="1"/>
</dbReference>
<dbReference type="PROSITE" id="PS00211">
    <property type="entry name" value="ABC_TRANSPORTER_1"/>
    <property type="match status" value="1"/>
</dbReference>
<evidence type="ECO:0000259" key="5">
    <source>
        <dbReference type="PROSITE" id="PS50893"/>
    </source>
</evidence>
<dbReference type="SUPFAM" id="SSF52540">
    <property type="entry name" value="P-loop containing nucleoside triphosphate hydrolases"/>
    <property type="match status" value="1"/>
</dbReference>
<dbReference type="InterPro" id="IPR017871">
    <property type="entry name" value="ABC_transporter-like_CS"/>
</dbReference>
<dbReference type="PANTHER" id="PTHR42781:SF4">
    <property type="entry name" value="SPERMIDINE_PUTRESCINE IMPORT ATP-BINDING PROTEIN POTA"/>
    <property type="match status" value="1"/>
</dbReference>
<dbReference type="InterPro" id="IPR003593">
    <property type="entry name" value="AAA+_ATPase"/>
</dbReference>
<comment type="similarity">
    <text evidence="1">Belongs to the ABC transporter superfamily.</text>
</comment>
<reference evidence="6 7" key="1">
    <citation type="submission" date="2021-09" db="EMBL/GenBank/DDBJ databases">
        <title>The complete genome sequence of a new microorganism.</title>
        <authorList>
            <person name="Zi Z."/>
        </authorList>
    </citation>
    <scope>NUCLEOTIDE SEQUENCE [LARGE SCALE GENOMIC DNA]</scope>
    <source>
        <strain evidence="6 7">WGZ8</strain>
    </source>
</reference>
<keyword evidence="4 6" id="KW-0067">ATP-binding</keyword>
<evidence type="ECO:0000313" key="7">
    <source>
        <dbReference type="Proteomes" id="UP000704176"/>
    </source>
</evidence>
<dbReference type="InterPro" id="IPR003439">
    <property type="entry name" value="ABC_transporter-like_ATP-bd"/>
</dbReference>
<comment type="caution">
    <text evidence="6">The sequence shown here is derived from an EMBL/GenBank/DDBJ whole genome shotgun (WGS) entry which is preliminary data.</text>
</comment>
<evidence type="ECO:0000256" key="2">
    <source>
        <dbReference type="ARBA" id="ARBA00022448"/>
    </source>
</evidence>
<dbReference type="Proteomes" id="UP000704176">
    <property type="component" value="Unassembled WGS sequence"/>
</dbReference>
<keyword evidence="7" id="KW-1185">Reference proteome</keyword>
<dbReference type="InterPro" id="IPR013611">
    <property type="entry name" value="Transp-assoc_OB_typ2"/>
</dbReference>